<accession>A0A136WC13</accession>
<evidence type="ECO:0000256" key="1">
    <source>
        <dbReference type="SAM" id="Phobius"/>
    </source>
</evidence>
<keyword evidence="1" id="KW-0472">Membrane</keyword>
<dbReference type="EMBL" id="LRVM01000013">
    <property type="protein sequence ID" value="KXL51869.1"/>
    <property type="molecule type" value="Genomic_DNA"/>
</dbReference>
<organism evidence="2 3">
    <name type="scientific">Anaerotignum neopropionicum</name>
    <dbReference type="NCBI Taxonomy" id="36847"/>
    <lineage>
        <taxon>Bacteria</taxon>
        <taxon>Bacillati</taxon>
        <taxon>Bacillota</taxon>
        <taxon>Clostridia</taxon>
        <taxon>Lachnospirales</taxon>
        <taxon>Anaerotignaceae</taxon>
        <taxon>Anaerotignum</taxon>
    </lineage>
</organism>
<dbReference type="RefSeq" id="WP_066090384.1">
    <property type="nucleotide sequence ID" value="NZ_LRVM01000013.1"/>
</dbReference>
<name>A0A136WC13_9FIRM</name>
<proteinExistence type="predicted"/>
<dbReference type="AlphaFoldDB" id="A0A136WC13"/>
<feature type="transmembrane region" description="Helical" evidence="1">
    <location>
        <begin position="62"/>
        <end position="81"/>
    </location>
</feature>
<dbReference type="Proteomes" id="UP000070539">
    <property type="component" value="Unassembled WGS sequence"/>
</dbReference>
<keyword evidence="1" id="KW-1133">Transmembrane helix</keyword>
<sequence length="210" mass="24836">MNFIFSLTEYNSSLFQSQISVVLEKRNELYSRERFPKIWRYIDKKKAARMPQKALKRQRRRYRIYGFLLLIMGIYLFIPGLMDPKELFGPLIGGALVIVLGVGYIRYGKTSKKVRFTFFNKSAKKLFEGHRSLNFEKIRFEDNMICFSQEDGIKYEEIGCVFVTTDFFVFLWNDIVVVLQKKDLISSSEREFLDFLASKTQKSYEIISID</sequence>
<keyword evidence="1" id="KW-0812">Transmembrane</keyword>
<reference evidence="2 3" key="1">
    <citation type="submission" date="2016-01" db="EMBL/GenBank/DDBJ databases">
        <title>Genome sequence of Clostridium neopropionicum X4, DSM-3847.</title>
        <authorList>
            <person name="Poehlein A."/>
            <person name="Beck M.H."/>
            <person name="Bengelsdorf F.R."/>
            <person name="Daniel R."/>
            <person name="Duerre P."/>
        </authorList>
    </citation>
    <scope>NUCLEOTIDE SEQUENCE [LARGE SCALE GENOMIC DNA]</scope>
    <source>
        <strain evidence="2 3">DSM-3847</strain>
    </source>
</reference>
<feature type="transmembrane region" description="Helical" evidence="1">
    <location>
        <begin position="87"/>
        <end position="105"/>
    </location>
</feature>
<gene>
    <name evidence="2" type="ORF">CLNEO_27270</name>
</gene>
<protein>
    <recommendedName>
        <fullName evidence="4">YcxB-like protein domain-containing protein</fullName>
    </recommendedName>
</protein>
<keyword evidence="3" id="KW-1185">Reference proteome</keyword>
<evidence type="ECO:0008006" key="4">
    <source>
        <dbReference type="Google" id="ProtNLM"/>
    </source>
</evidence>
<dbReference type="OrthoDB" id="1855179at2"/>
<comment type="caution">
    <text evidence="2">The sequence shown here is derived from an EMBL/GenBank/DDBJ whole genome shotgun (WGS) entry which is preliminary data.</text>
</comment>
<evidence type="ECO:0000313" key="3">
    <source>
        <dbReference type="Proteomes" id="UP000070539"/>
    </source>
</evidence>
<evidence type="ECO:0000313" key="2">
    <source>
        <dbReference type="EMBL" id="KXL51869.1"/>
    </source>
</evidence>